<feature type="region of interest" description="Disordered" evidence="1">
    <location>
        <begin position="42"/>
        <end position="62"/>
    </location>
</feature>
<feature type="compositionally biased region" description="Basic and acidic residues" evidence="1">
    <location>
        <begin position="176"/>
        <end position="194"/>
    </location>
</feature>
<feature type="transmembrane region" description="Helical" evidence="2">
    <location>
        <begin position="6"/>
        <end position="26"/>
    </location>
</feature>
<dbReference type="Pfam" id="PF05553">
    <property type="entry name" value="DUF761"/>
    <property type="match status" value="1"/>
</dbReference>
<name>A0A822ZSV6_NELNU</name>
<dbReference type="InterPro" id="IPR025520">
    <property type="entry name" value="DUF4408"/>
</dbReference>
<feature type="region of interest" description="Disordered" evidence="1">
    <location>
        <begin position="82"/>
        <end position="142"/>
    </location>
</feature>
<dbReference type="InterPro" id="IPR008480">
    <property type="entry name" value="DUF761_pln"/>
</dbReference>
<keyword evidence="5" id="KW-1185">Reference proteome</keyword>
<evidence type="ECO:0000313" key="5">
    <source>
        <dbReference type="Proteomes" id="UP000607653"/>
    </source>
</evidence>
<feature type="region of interest" description="Disordered" evidence="1">
    <location>
        <begin position="161"/>
        <end position="201"/>
    </location>
</feature>
<feature type="compositionally biased region" description="Acidic residues" evidence="1">
    <location>
        <begin position="165"/>
        <end position="175"/>
    </location>
</feature>
<evidence type="ECO:0000259" key="3">
    <source>
        <dbReference type="Pfam" id="PF14364"/>
    </source>
</evidence>
<evidence type="ECO:0000313" key="4">
    <source>
        <dbReference type="EMBL" id="DAD48994.1"/>
    </source>
</evidence>
<comment type="caution">
    <text evidence="4">The sequence shown here is derived from an EMBL/GenBank/DDBJ whole genome shotgun (WGS) entry which is preliminary data.</text>
</comment>
<dbReference type="PANTHER" id="PTHR33098:SF53">
    <property type="entry name" value="OS05G0540900 PROTEIN"/>
    <property type="match status" value="1"/>
</dbReference>
<feature type="domain" description="DUF4408" evidence="3">
    <location>
        <begin position="8"/>
        <end position="37"/>
    </location>
</feature>
<dbReference type="AlphaFoldDB" id="A0A822ZSV6"/>
<evidence type="ECO:0000256" key="1">
    <source>
        <dbReference type="SAM" id="MobiDB-lite"/>
    </source>
</evidence>
<dbReference type="PANTHER" id="PTHR33098">
    <property type="entry name" value="COTTON FIBER (DUF761)"/>
    <property type="match status" value="1"/>
</dbReference>
<accession>A0A822ZSV6</accession>
<dbReference type="EMBL" id="DUZY01000008">
    <property type="protein sequence ID" value="DAD48994.1"/>
    <property type="molecule type" value="Genomic_DNA"/>
</dbReference>
<reference evidence="4 5" key="1">
    <citation type="journal article" date="2020" name="Mol. Biol. Evol.">
        <title>Distinct Expression and Methylation Patterns for Genes with Different Fates following a Single Whole-Genome Duplication in Flowering Plants.</title>
        <authorList>
            <person name="Shi T."/>
            <person name="Rahmani R.S."/>
            <person name="Gugger P.F."/>
            <person name="Wang M."/>
            <person name="Li H."/>
            <person name="Zhang Y."/>
            <person name="Li Z."/>
            <person name="Wang Q."/>
            <person name="Van de Peer Y."/>
            <person name="Marchal K."/>
            <person name="Chen J."/>
        </authorList>
    </citation>
    <scope>NUCLEOTIDE SEQUENCE [LARGE SCALE GENOMIC DNA]</scope>
    <source>
        <tissue evidence="4">Leaf</tissue>
    </source>
</reference>
<organism evidence="4 5">
    <name type="scientific">Nelumbo nucifera</name>
    <name type="common">Sacred lotus</name>
    <dbReference type="NCBI Taxonomy" id="4432"/>
    <lineage>
        <taxon>Eukaryota</taxon>
        <taxon>Viridiplantae</taxon>
        <taxon>Streptophyta</taxon>
        <taxon>Embryophyta</taxon>
        <taxon>Tracheophyta</taxon>
        <taxon>Spermatophyta</taxon>
        <taxon>Magnoliopsida</taxon>
        <taxon>Proteales</taxon>
        <taxon>Nelumbonaceae</taxon>
        <taxon>Nelumbo</taxon>
    </lineage>
</organism>
<evidence type="ECO:0000256" key="2">
    <source>
        <dbReference type="SAM" id="Phobius"/>
    </source>
</evidence>
<dbReference type="Proteomes" id="UP000607653">
    <property type="component" value="Unassembled WGS sequence"/>
</dbReference>
<feature type="compositionally biased region" description="Basic and acidic residues" evidence="1">
    <location>
        <begin position="42"/>
        <end position="51"/>
    </location>
</feature>
<keyword evidence="2" id="KW-1133">Transmembrane helix</keyword>
<sequence>MLPESIASICASVYSWFTPTVLFLLLNLMIATITLTSGIGTENHHHNDKQHTQHPQPLARSPSVLQRLKSINLCRYRSEEETPFPSITTTYQPSETESVQKLETAQQQEQREKEEVVYQIPDQVRDDHVTRTTSDTRLGSGDMTVKLPRKMKKSASAKSAFGHFEEEEEEEEEDLIVDRRRPSTVRENKSRGSDMETFGMDEEVDAKADDFINRFKQQLKLQRLDSL</sequence>
<protein>
    <recommendedName>
        <fullName evidence="3">DUF4408 domain-containing protein</fullName>
    </recommendedName>
</protein>
<feature type="compositionally biased region" description="Polar residues" evidence="1">
    <location>
        <begin position="85"/>
        <end position="105"/>
    </location>
</feature>
<gene>
    <name evidence="4" type="ORF">HUJ06_018931</name>
</gene>
<keyword evidence="2" id="KW-0472">Membrane</keyword>
<dbReference type="Pfam" id="PF14364">
    <property type="entry name" value="DUF4408"/>
    <property type="match status" value="1"/>
</dbReference>
<keyword evidence="2" id="KW-0812">Transmembrane</keyword>
<proteinExistence type="predicted"/>